<evidence type="ECO:0000256" key="6">
    <source>
        <dbReference type="ARBA" id="ARBA00022842"/>
    </source>
</evidence>
<keyword evidence="12" id="KW-1185">Reference proteome</keyword>
<dbReference type="GO" id="GO:0005737">
    <property type="term" value="C:cytoplasm"/>
    <property type="evidence" value="ECO:0007669"/>
    <property type="project" value="UniProtKB-SubCell"/>
</dbReference>
<feature type="binding site" evidence="9">
    <location>
        <position position="84"/>
    </location>
    <ligand>
        <name>substrate</name>
    </ligand>
</feature>
<dbReference type="Gene3D" id="3.40.50.620">
    <property type="entry name" value="HUPs"/>
    <property type="match status" value="1"/>
</dbReference>
<comment type="pathway">
    <text evidence="9">Cofactor biosynthesis; coenzyme A biosynthesis; CoA from (R)-pantothenate: step 4/5.</text>
</comment>
<comment type="subunit">
    <text evidence="9">Homohexamer.</text>
</comment>
<dbReference type="GO" id="GO:0005524">
    <property type="term" value="F:ATP binding"/>
    <property type="evidence" value="ECO:0007669"/>
    <property type="project" value="UniProtKB-KW"/>
</dbReference>
<feature type="binding site" evidence="9">
    <location>
        <position position="70"/>
    </location>
    <ligand>
        <name>substrate</name>
    </ligand>
</feature>
<dbReference type="InterPro" id="IPR001980">
    <property type="entry name" value="PPAT"/>
</dbReference>
<comment type="cofactor">
    <cofactor evidence="9">
        <name>Mg(2+)</name>
        <dbReference type="ChEBI" id="CHEBI:18420"/>
    </cofactor>
</comment>
<dbReference type="EMBL" id="BAFE01000007">
    <property type="protein sequence ID" value="GAB47257.1"/>
    <property type="molecule type" value="Genomic_DNA"/>
</dbReference>
<keyword evidence="6 9" id="KW-0460">Magnesium</keyword>
<keyword evidence="7 9" id="KW-0173">Coenzyme A biosynthesis</keyword>
<dbReference type="NCBIfam" id="TIGR01510">
    <property type="entry name" value="coaD_prev_kdtB"/>
    <property type="match status" value="1"/>
</dbReference>
<proteinExistence type="inferred from homology"/>
<comment type="function">
    <text evidence="9">Reversibly transfers an adenylyl group from ATP to 4'-phosphopantetheine, yielding dephospho-CoA (dPCoA) and pyrophosphate.</text>
</comment>
<dbReference type="CDD" id="cd02163">
    <property type="entry name" value="PPAT"/>
    <property type="match status" value="1"/>
</dbReference>
<dbReference type="InterPro" id="IPR004821">
    <property type="entry name" value="Cyt_trans-like"/>
</dbReference>
<evidence type="ECO:0000256" key="2">
    <source>
        <dbReference type="ARBA" id="ARBA00022679"/>
    </source>
</evidence>
<reference evidence="11 12" key="1">
    <citation type="submission" date="2012-02" db="EMBL/GenBank/DDBJ databases">
        <title>Whole genome shotgun sequence of Mobilicoccus pelagius NBRC 104925.</title>
        <authorList>
            <person name="Yoshida Y."/>
            <person name="Hosoyama A."/>
            <person name="Tsuchikane K."/>
            <person name="Katsumata H."/>
            <person name="Yamazaki S."/>
            <person name="Fujita N."/>
        </authorList>
    </citation>
    <scope>NUCLEOTIDE SEQUENCE [LARGE SCALE GENOMIC DNA]</scope>
    <source>
        <strain evidence="11 12">NBRC 104925</strain>
    </source>
</reference>
<comment type="caution">
    <text evidence="11">The sequence shown here is derived from an EMBL/GenBank/DDBJ whole genome shotgun (WGS) entry which is preliminary data.</text>
</comment>
<dbReference type="SUPFAM" id="SSF52374">
    <property type="entry name" value="Nucleotidylyl transferase"/>
    <property type="match status" value="1"/>
</dbReference>
<name>H5UNE9_9MICO</name>
<dbReference type="Proteomes" id="UP000004367">
    <property type="component" value="Unassembled WGS sequence"/>
</dbReference>
<dbReference type="Pfam" id="PF01467">
    <property type="entry name" value="CTP_transf_like"/>
    <property type="match status" value="1"/>
</dbReference>
<accession>H5UNE9</accession>
<feature type="binding site" evidence="9">
    <location>
        <begin position="5"/>
        <end position="6"/>
    </location>
    <ligand>
        <name>ATP</name>
        <dbReference type="ChEBI" id="CHEBI:30616"/>
    </ligand>
</feature>
<feature type="domain" description="Cytidyltransferase-like" evidence="10">
    <location>
        <begin position="1"/>
        <end position="129"/>
    </location>
</feature>
<evidence type="ECO:0000256" key="9">
    <source>
        <dbReference type="HAMAP-Rule" id="MF_00151"/>
    </source>
</evidence>
<dbReference type="GO" id="GO:0015937">
    <property type="term" value="P:coenzyme A biosynthetic process"/>
    <property type="evidence" value="ECO:0007669"/>
    <property type="project" value="UniProtKB-UniRule"/>
</dbReference>
<dbReference type="NCBIfam" id="TIGR00125">
    <property type="entry name" value="cyt_tran_rel"/>
    <property type="match status" value="1"/>
</dbReference>
<dbReference type="PRINTS" id="PR01020">
    <property type="entry name" value="LPSBIOSNTHSS"/>
</dbReference>
<keyword evidence="3 9" id="KW-0548">Nucleotidyltransferase</keyword>
<keyword evidence="4 9" id="KW-0547">Nucleotide-binding</keyword>
<comment type="similarity">
    <text evidence="9">Belongs to the bacterial CoaD family.</text>
</comment>
<feature type="binding site" evidence="9">
    <location>
        <position position="5"/>
    </location>
    <ligand>
        <name>substrate</name>
    </ligand>
</feature>
<feature type="binding site" evidence="9">
    <location>
        <begin position="119"/>
        <end position="125"/>
    </location>
    <ligand>
        <name>ATP</name>
        <dbReference type="ChEBI" id="CHEBI:30616"/>
    </ligand>
</feature>
<evidence type="ECO:0000259" key="10">
    <source>
        <dbReference type="Pfam" id="PF01467"/>
    </source>
</evidence>
<organism evidence="11 12">
    <name type="scientific">Mobilicoccus pelagius NBRC 104925</name>
    <dbReference type="NCBI Taxonomy" id="1089455"/>
    <lineage>
        <taxon>Bacteria</taxon>
        <taxon>Bacillati</taxon>
        <taxon>Actinomycetota</taxon>
        <taxon>Actinomycetes</taxon>
        <taxon>Micrococcales</taxon>
        <taxon>Dermatophilaceae</taxon>
        <taxon>Mobilicoccus</taxon>
    </lineage>
</organism>
<dbReference type="STRING" id="1089455.MOPEL_007_00730"/>
<feature type="site" description="Transition state stabilizer" evidence="9">
    <location>
        <position position="13"/>
    </location>
</feature>
<dbReference type="GO" id="GO:0004595">
    <property type="term" value="F:pantetheine-phosphate adenylyltransferase activity"/>
    <property type="evidence" value="ECO:0007669"/>
    <property type="project" value="UniProtKB-UniRule"/>
</dbReference>
<evidence type="ECO:0000256" key="3">
    <source>
        <dbReference type="ARBA" id="ARBA00022695"/>
    </source>
</evidence>
<evidence type="ECO:0000256" key="7">
    <source>
        <dbReference type="ARBA" id="ARBA00022993"/>
    </source>
</evidence>
<evidence type="ECO:0000256" key="4">
    <source>
        <dbReference type="ARBA" id="ARBA00022741"/>
    </source>
</evidence>
<comment type="subcellular location">
    <subcellularLocation>
        <location evidence="9">Cytoplasm</location>
    </subcellularLocation>
</comment>
<dbReference type="AlphaFoldDB" id="H5UNE9"/>
<protein>
    <recommendedName>
        <fullName evidence="9">Phosphopantetheine adenylyltransferase</fullName>
        <ecNumber evidence="9">2.7.7.3</ecNumber>
    </recommendedName>
    <alternativeName>
        <fullName evidence="9">Dephospho-CoA pyrophosphorylase</fullName>
    </alternativeName>
    <alternativeName>
        <fullName evidence="9">Pantetheine-phosphate adenylyltransferase</fullName>
        <shortName evidence="9">PPAT</shortName>
    </alternativeName>
</protein>
<dbReference type="HAMAP" id="MF_00151">
    <property type="entry name" value="PPAT_bact"/>
    <property type="match status" value="1"/>
</dbReference>
<keyword evidence="5 9" id="KW-0067">ATP-binding</keyword>
<evidence type="ECO:0000313" key="12">
    <source>
        <dbReference type="Proteomes" id="UP000004367"/>
    </source>
</evidence>
<dbReference type="PANTHER" id="PTHR21342:SF1">
    <property type="entry name" value="PHOSPHOPANTETHEINE ADENYLYLTRANSFERASE"/>
    <property type="match status" value="1"/>
</dbReference>
<feature type="binding site" evidence="9">
    <location>
        <position position="13"/>
    </location>
    <ligand>
        <name>ATP</name>
        <dbReference type="ChEBI" id="CHEBI:30616"/>
    </ligand>
</feature>
<evidence type="ECO:0000256" key="8">
    <source>
        <dbReference type="ARBA" id="ARBA00029346"/>
    </source>
</evidence>
<evidence type="ECO:0000256" key="1">
    <source>
        <dbReference type="ARBA" id="ARBA00022490"/>
    </source>
</evidence>
<keyword evidence="2 9" id="KW-0808">Transferase</keyword>
<dbReference type="UniPathway" id="UPA00241">
    <property type="reaction ID" value="UER00355"/>
</dbReference>
<evidence type="ECO:0000313" key="11">
    <source>
        <dbReference type="EMBL" id="GAB47257.1"/>
    </source>
</evidence>
<dbReference type="PANTHER" id="PTHR21342">
    <property type="entry name" value="PHOSPHOPANTETHEINE ADENYLYLTRANSFERASE"/>
    <property type="match status" value="1"/>
</dbReference>
<comment type="catalytic activity">
    <reaction evidence="8 9">
        <text>(R)-4'-phosphopantetheine + ATP + H(+) = 3'-dephospho-CoA + diphosphate</text>
        <dbReference type="Rhea" id="RHEA:19801"/>
        <dbReference type="ChEBI" id="CHEBI:15378"/>
        <dbReference type="ChEBI" id="CHEBI:30616"/>
        <dbReference type="ChEBI" id="CHEBI:33019"/>
        <dbReference type="ChEBI" id="CHEBI:57328"/>
        <dbReference type="ChEBI" id="CHEBI:61723"/>
        <dbReference type="EC" id="2.7.7.3"/>
    </reaction>
</comment>
<feature type="binding site" evidence="9">
    <location>
        <position position="95"/>
    </location>
    <ligand>
        <name>ATP</name>
        <dbReference type="ChEBI" id="CHEBI:30616"/>
    </ligand>
</feature>
<dbReference type="EC" id="2.7.7.3" evidence="9"/>
<gene>
    <name evidence="9 11" type="primary">coaD</name>
    <name evidence="11" type="ORF">MOPEL_007_00730</name>
</gene>
<keyword evidence="1 9" id="KW-0963">Cytoplasm</keyword>
<dbReference type="eggNOG" id="COG0669">
    <property type="taxonomic scope" value="Bacteria"/>
</dbReference>
<feature type="binding site" evidence="9">
    <location>
        <position position="37"/>
    </location>
    <ligand>
        <name>substrate</name>
    </ligand>
</feature>
<evidence type="ECO:0000256" key="5">
    <source>
        <dbReference type="ARBA" id="ARBA00022840"/>
    </source>
</evidence>
<dbReference type="InterPro" id="IPR014729">
    <property type="entry name" value="Rossmann-like_a/b/a_fold"/>
</dbReference>
<feature type="binding site" evidence="9">
    <location>
        <begin position="85"/>
        <end position="87"/>
    </location>
    <ligand>
        <name>ATP</name>
        <dbReference type="ChEBI" id="CHEBI:30616"/>
    </ligand>
</feature>
<sequence length="157" mass="17029">MCPGSFDPVTLGHLDVVRRARRLYDEVVVAVLVNPNKTGLFTPQERVELLESELADLDGVSVLTFEAQLLVDVCRSTGAGAIVKGLRGETDYSYELPMAVMNRHLADVETLFLPSDPQYAQVSSSLIKEVARFGGDISPFVSPAVAAALRARFGDPH</sequence>